<dbReference type="CDD" id="cd03440">
    <property type="entry name" value="hot_dog"/>
    <property type="match status" value="1"/>
</dbReference>
<accession>A0ABZ2LF71</accession>
<proteinExistence type="predicted"/>
<dbReference type="PANTHER" id="PTHR38110:SF1">
    <property type="entry name" value="THIOESTERASE DOMAIN-CONTAINING PROTEIN"/>
    <property type="match status" value="1"/>
</dbReference>
<dbReference type="EMBL" id="CP089983">
    <property type="protein sequence ID" value="WXB09544.1"/>
    <property type="molecule type" value="Genomic_DNA"/>
</dbReference>
<dbReference type="RefSeq" id="WP_394839216.1">
    <property type="nucleotide sequence ID" value="NZ_CP089929.1"/>
</dbReference>
<dbReference type="InterPro" id="IPR042171">
    <property type="entry name" value="Acyl-CoA_hotdog"/>
</dbReference>
<evidence type="ECO:0000259" key="2">
    <source>
        <dbReference type="Pfam" id="PF20789"/>
    </source>
</evidence>
<dbReference type="Pfam" id="PF13622">
    <property type="entry name" value="4HBT_3"/>
    <property type="match status" value="1"/>
</dbReference>
<dbReference type="Proteomes" id="UP001374803">
    <property type="component" value="Chromosome"/>
</dbReference>
<dbReference type="InterPro" id="IPR052389">
    <property type="entry name" value="Sec_Metab_Biosynth-Assoc"/>
</dbReference>
<evidence type="ECO:0000313" key="4">
    <source>
        <dbReference type="Proteomes" id="UP001374803"/>
    </source>
</evidence>
<protein>
    <submittedName>
        <fullName evidence="3">Thioesterase family protein</fullName>
    </submittedName>
</protein>
<name>A0ABZ2LF71_9BACT</name>
<feature type="domain" description="Acyl-CoA thioesterase-like C-terminal" evidence="2">
    <location>
        <begin position="136"/>
        <end position="261"/>
    </location>
</feature>
<dbReference type="Pfam" id="PF20789">
    <property type="entry name" value="4HBT_3C"/>
    <property type="match status" value="1"/>
</dbReference>
<evidence type="ECO:0000313" key="3">
    <source>
        <dbReference type="EMBL" id="WXB09544.1"/>
    </source>
</evidence>
<gene>
    <name evidence="3" type="ORF">LVJ94_20215</name>
</gene>
<evidence type="ECO:0000259" key="1">
    <source>
        <dbReference type="Pfam" id="PF13622"/>
    </source>
</evidence>
<feature type="domain" description="Acyl-CoA thioesterase-like N-terminal HotDog" evidence="1">
    <location>
        <begin position="23"/>
        <end position="102"/>
    </location>
</feature>
<dbReference type="InterPro" id="IPR029069">
    <property type="entry name" value="HotDog_dom_sf"/>
</dbReference>
<keyword evidence="4" id="KW-1185">Reference proteome</keyword>
<organism evidence="3 4">
    <name type="scientific">Pendulispora rubella</name>
    <dbReference type="NCBI Taxonomy" id="2741070"/>
    <lineage>
        <taxon>Bacteria</taxon>
        <taxon>Pseudomonadati</taxon>
        <taxon>Myxococcota</taxon>
        <taxon>Myxococcia</taxon>
        <taxon>Myxococcales</taxon>
        <taxon>Sorangiineae</taxon>
        <taxon>Pendulisporaceae</taxon>
        <taxon>Pendulispora</taxon>
    </lineage>
</organism>
<dbReference type="Gene3D" id="2.40.160.210">
    <property type="entry name" value="Acyl-CoA thioesterase, double hotdog domain"/>
    <property type="match status" value="1"/>
</dbReference>
<sequence>MGDLLEDTAVHGKDGEYTAEVVQDWNAFGPVGGYLAVIALRAAGAASQFDRPASISCQYFGPATFGPVRLSVQRLLAGKRAESFRVTMTQQDRPILEAIVWTIGDIAQGLEDREAAAMPDSPPIDSLTEWELLAAPMAPSPRLRFWQNIDQRLIGWQGWHQAGEPRLDGWYRYRPRPVMSDPFADAGRALIIVDAGAWLSAMNPYVSRTRIVAPTMSINVRFYHPANTEWMRCRSRSDTTFGGLIDSSSTVWTSDGKTVAHGDCQMLYRTSGPLPAGSLP</sequence>
<dbReference type="SUPFAM" id="SSF54637">
    <property type="entry name" value="Thioesterase/thiol ester dehydrase-isomerase"/>
    <property type="match status" value="2"/>
</dbReference>
<dbReference type="PANTHER" id="PTHR38110">
    <property type="entry name" value="CHROMOSOME 23, WHOLE GENOME SHOTGUN SEQUENCE"/>
    <property type="match status" value="1"/>
</dbReference>
<dbReference type="InterPro" id="IPR049450">
    <property type="entry name" value="ACOT8-like_C"/>
</dbReference>
<dbReference type="InterPro" id="IPR049449">
    <property type="entry name" value="TesB_ACOT8-like_N"/>
</dbReference>
<reference evidence="3" key="1">
    <citation type="submission" date="2021-12" db="EMBL/GenBank/DDBJ databases">
        <title>Discovery of the Pendulisporaceae a myxobacterial family with distinct sporulation behavior and unique specialized metabolism.</title>
        <authorList>
            <person name="Garcia R."/>
            <person name="Popoff A."/>
            <person name="Bader C.D."/>
            <person name="Loehr J."/>
            <person name="Walesch S."/>
            <person name="Walt C."/>
            <person name="Boldt J."/>
            <person name="Bunk B."/>
            <person name="Haeckl F.J.F.P.J."/>
            <person name="Gunesch A.P."/>
            <person name="Birkelbach J."/>
            <person name="Nuebel U."/>
            <person name="Pietschmann T."/>
            <person name="Bach T."/>
            <person name="Mueller R."/>
        </authorList>
    </citation>
    <scope>NUCLEOTIDE SEQUENCE</scope>
    <source>
        <strain evidence="3">MSr11367</strain>
    </source>
</reference>